<dbReference type="InterPro" id="IPR044098">
    <property type="entry name" value="STAMBP/STALP-like_MPN"/>
</dbReference>
<dbReference type="PANTHER" id="PTHR12947">
    <property type="entry name" value="AMSH-LIKE PROTEASE"/>
    <property type="match status" value="1"/>
</dbReference>
<dbReference type="SMART" id="SM00232">
    <property type="entry name" value="JAB_MPN"/>
    <property type="match status" value="1"/>
</dbReference>
<dbReference type="GO" id="GO:0070536">
    <property type="term" value="P:protein K63-linked deubiquitination"/>
    <property type="evidence" value="ECO:0007669"/>
    <property type="project" value="InterPro"/>
</dbReference>
<comment type="caution">
    <text evidence="11">The sequence shown here is derived from an EMBL/GenBank/DDBJ whole genome shotgun (WGS) entry which is preliminary data.</text>
</comment>
<dbReference type="OrthoDB" id="3640at2759"/>
<comment type="similarity">
    <text evidence="2">Belongs to the peptidase M67C family.</text>
</comment>
<dbReference type="Gene3D" id="1.20.58.80">
    <property type="entry name" value="Phosphotransferase system, lactose/cellobiose-type IIA subunit"/>
    <property type="match status" value="1"/>
</dbReference>
<gene>
    <name evidence="11" type="ORF">NEOLI_000943</name>
</gene>
<keyword evidence="4" id="KW-0479">Metal-binding</keyword>
<evidence type="ECO:0000256" key="2">
    <source>
        <dbReference type="ARBA" id="ARBA00010981"/>
    </source>
</evidence>
<evidence type="ECO:0000256" key="9">
    <source>
        <dbReference type="SAM" id="MobiDB-lite"/>
    </source>
</evidence>
<organism evidence="11 12">
    <name type="scientific">Neolecta irregularis (strain DAH-3)</name>
    <dbReference type="NCBI Taxonomy" id="1198029"/>
    <lineage>
        <taxon>Eukaryota</taxon>
        <taxon>Fungi</taxon>
        <taxon>Dikarya</taxon>
        <taxon>Ascomycota</taxon>
        <taxon>Taphrinomycotina</taxon>
        <taxon>Neolectales</taxon>
        <taxon>Neolectaceae</taxon>
        <taxon>Neolecta</taxon>
    </lineage>
</organism>
<feature type="compositionally biased region" description="Low complexity" evidence="9">
    <location>
        <begin position="182"/>
        <end position="201"/>
    </location>
</feature>
<dbReference type="PROSITE" id="PS50249">
    <property type="entry name" value="MPN"/>
    <property type="match status" value="1"/>
</dbReference>
<evidence type="ECO:0000256" key="4">
    <source>
        <dbReference type="ARBA" id="ARBA00022723"/>
    </source>
</evidence>
<keyword evidence="8" id="KW-0482">Metalloprotease</keyword>
<dbReference type="GO" id="GO:0046872">
    <property type="term" value="F:metal ion binding"/>
    <property type="evidence" value="ECO:0007669"/>
    <property type="project" value="UniProtKB-KW"/>
</dbReference>
<evidence type="ECO:0000259" key="10">
    <source>
        <dbReference type="PROSITE" id="PS50249"/>
    </source>
</evidence>
<dbReference type="Proteomes" id="UP000186594">
    <property type="component" value="Unassembled WGS sequence"/>
</dbReference>
<evidence type="ECO:0000256" key="3">
    <source>
        <dbReference type="ARBA" id="ARBA00022670"/>
    </source>
</evidence>
<dbReference type="FunFam" id="3.40.140.10:FF:000033">
    <property type="entry name" value="AMSH-like protease sst2"/>
    <property type="match status" value="1"/>
</dbReference>
<dbReference type="InterPro" id="IPR037518">
    <property type="entry name" value="MPN"/>
</dbReference>
<protein>
    <submittedName>
        <fullName evidence="11">AMSH-like protease sst2</fullName>
    </submittedName>
</protein>
<dbReference type="STRING" id="1198029.A0A1U7LJJ9"/>
<evidence type="ECO:0000313" key="11">
    <source>
        <dbReference type="EMBL" id="OLL22819.1"/>
    </source>
</evidence>
<evidence type="ECO:0000256" key="6">
    <source>
        <dbReference type="ARBA" id="ARBA00022801"/>
    </source>
</evidence>
<feature type="region of interest" description="Disordered" evidence="9">
    <location>
        <begin position="181"/>
        <end position="227"/>
    </location>
</feature>
<dbReference type="GO" id="GO:0006508">
    <property type="term" value="P:proteolysis"/>
    <property type="evidence" value="ECO:0007669"/>
    <property type="project" value="UniProtKB-KW"/>
</dbReference>
<reference evidence="11 12" key="1">
    <citation type="submission" date="2016-04" db="EMBL/GenBank/DDBJ databases">
        <title>Evolutionary innovation and constraint leading to complex multicellularity in the Ascomycota.</title>
        <authorList>
            <person name="Cisse O."/>
            <person name="Nguyen A."/>
            <person name="Hewitt D.A."/>
            <person name="Jedd G."/>
            <person name="Stajich J.E."/>
        </authorList>
    </citation>
    <scope>NUCLEOTIDE SEQUENCE [LARGE SCALE GENOMIC DNA]</scope>
    <source>
        <strain evidence="11 12">DAH-3</strain>
    </source>
</reference>
<keyword evidence="7" id="KW-0862">Zinc</keyword>
<dbReference type="CDD" id="cd08066">
    <property type="entry name" value="MPN_AMSH_like"/>
    <property type="match status" value="1"/>
</dbReference>
<keyword evidence="5" id="KW-0833">Ubl conjugation pathway</keyword>
<evidence type="ECO:0000313" key="12">
    <source>
        <dbReference type="Proteomes" id="UP000186594"/>
    </source>
</evidence>
<dbReference type="SUPFAM" id="SSF102712">
    <property type="entry name" value="JAB1/MPN domain"/>
    <property type="match status" value="1"/>
</dbReference>
<keyword evidence="12" id="KW-1185">Reference proteome</keyword>
<dbReference type="Pfam" id="PF08969">
    <property type="entry name" value="USP8_dimer"/>
    <property type="match status" value="1"/>
</dbReference>
<feature type="domain" description="MPN" evidence="10">
    <location>
        <begin position="279"/>
        <end position="407"/>
    </location>
</feature>
<dbReference type="GO" id="GO:0140492">
    <property type="term" value="F:metal-dependent deubiquitinase activity"/>
    <property type="evidence" value="ECO:0007669"/>
    <property type="project" value="InterPro"/>
</dbReference>
<comment type="cofactor">
    <cofactor evidence="1">
        <name>Zn(2+)</name>
        <dbReference type="ChEBI" id="CHEBI:29105"/>
    </cofactor>
</comment>
<dbReference type="GO" id="GO:0005768">
    <property type="term" value="C:endosome"/>
    <property type="evidence" value="ECO:0007669"/>
    <property type="project" value="TreeGrafter"/>
</dbReference>
<dbReference type="Pfam" id="PF01398">
    <property type="entry name" value="JAB"/>
    <property type="match status" value="1"/>
</dbReference>
<dbReference type="InterPro" id="IPR015063">
    <property type="entry name" value="USP8_dimer"/>
</dbReference>
<sequence length="453" mass="51070">MAARPGHSVLSSQEIAKEAANFAFPDGKSLDLWLNTANLLYRQAIVSIGKGDNRTAYEYGMRYADIVINRIGKHPDYSDTSIRPKLKRMLKAVEKLLDLLEPVRTAIDNEYNSFLENERLLEAHKAELDRQSAFRHRSKSSLDSINEPSTRQAWDIVKEMQGLIIQQVKMKREAEVQEQKFSYPQISQSSSSDVKSQDIGSPSRSVHSVGPRPVPTTQTLPERPTKEILADSIAEISSPRPVLKDASIEDGVPPVEDIQILDRQFACRAFLESGEPLRSMFVPSELRTRFLEIASYNTARNLETCGVLCGLLKNNAFHANMLVIPAQESTSDTCATTDEETLFEFQERRDLLTLGWIHTHPSQTCFLSSVDLHTHCSYQLMLPEAIAIVCAPKHKPDWGAFRLTGPPGMHIIKNCRARSLFHQHDGGPIYCDAMYPGHVREVPGMKFEWIDLR</sequence>
<evidence type="ECO:0000256" key="5">
    <source>
        <dbReference type="ARBA" id="ARBA00022786"/>
    </source>
</evidence>
<dbReference type="AlphaFoldDB" id="A0A1U7LJJ9"/>
<evidence type="ECO:0000256" key="7">
    <source>
        <dbReference type="ARBA" id="ARBA00022833"/>
    </source>
</evidence>
<keyword evidence="6" id="KW-0378">Hydrolase</keyword>
<dbReference type="GO" id="GO:0061578">
    <property type="term" value="F:K63-linked deubiquitinase activity"/>
    <property type="evidence" value="ECO:0007669"/>
    <property type="project" value="InterPro"/>
</dbReference>
<proteinExistence type="inferred from homology"/>
<dbReference type="InterPro" id="IPR000555">
    <property type="entry name" value="JAMM/MPN+_dom"/>
</dbReference>
<dbReference type="EMBL" id="LXFE01002711">
    <property type="protein sequence ID" value="OLL22819.1"/>
    <property type="molecule type" value="Genomic_DNA"/>
</dbReference>
<dbReference type="PANTHER" id="PTHR12947:SF13">
    <property type="entry name" value="FI19924P1"/>
    <property type="match status" value="1"/>
</dbReference>
<keyword evidence="3 11" id="KW-0645">Protease</keyword>
<name>A0A1U7LJJ9_NEOID</name>
<evidence type="ECO:0000256" key="8">
    <source>
        <dbReference type="ARBA" id="ARBA00023049"/>
    </source>
</evidence>
<dbReference type="GO" id="GO:0016020">
    <property type="term" value="C:membrane"/>
    <property type="evidence" value="ECO:0007669"/>
    <property type="project" value="TreeGrafter"/>
</dbReference>
<accession>A0A1U7LJJ9</accession>
<dbReference type="Gene3D" id="3.40.140.10">
    <property type="entry name" value="Cytidine Deaminase, domain 2"/>
    <property type="match status" value="1"/>
</dbReference>
<evidence type="ECO:0000256" key="1">
    <source>
        <dbReference type="ARBA" id="ARBA00001947"/>
    </source>
</evidence>